<dbReference type="EMBL" id="CACRXK020001953">
    <property type="protein sequence ID" value="CAB3991975.1"/>
    <property type="molecule type" value="Genomic_DNA"/>
</dbReference>
<comment type="caution">
    <text evidence="1">The sequence shown here is derived from an EMBL/GenBank/DDBJ whole genome shotgun (WGS) entry which is preliminary data.</text>
</comment>
<name>A0A7D9HW58_PARCT</name>
<organism evidence="1 2">
    <name type="scientific">Paramuricea clavata</name>
    <name type="common">Red gorgonian</name>
    <name type="synonym">Violescent sea-whip</name>
    <dbReference type="NCBI Taxonomy" id="317549"/>
    <lineage>
        <taxon>Eukaryota</taxon>
        <taxon>Metazoa</taxon>
        <taxon>Cnidaria</taxon>
        <taxon>Anthozoa</taxon>
        <taxon>Octocorallia</taxon>
        <taxon>Malacalcyonacea</taxon>
        <taxon>Plexauridae</taxon>
        <taxon>Paramuricea</taxon>
    </lineage>
</organism>
<protein>
    <submittedName>
        <fullName evidence="1">Uncharacterized protein</fullName>
    </submittedName>
</protein>
<dbReference type="AlphaFoldDB" id="A0A7D9HW58"/>
<reference evidence="1" key="1">
    <citation type="submission" date="2020-04" db="EMBL/GenBank/DDBJ databases">
        <authorList>
            <person name="Alioto T."/>
            <person name="Alioto T."/>
            <person name="Gomez Garrido J."/>
        </authorList>
    </citation>
    <scope>NUCLEOTIDE SEQUENCE</scope>
    <source>
        <strain evidence="1">A484AB</strain>
    </source>
</reference>
<evidence type="ECO:0000313" key="1">
    <source>
        <dbReference type="EMBL" id="CAB3991975.1"/>
    </source>
</evidence>
<proteinExistence type="predicted"/>
<dbReference type="Proteomes" id="UP001152795">
    <property type="component" value="Unassembled WGS sequence"/>
</dbReference>
<keyword evidence="2" id="KW-1185">Reference proteome</keyword>
<evidence type="ECO:0000313" key="2">
    <source>
        <dbReference type="Proteomes" id="UP001152795"/>
    </source>
</evidence>
<sequence>MTSNSVVRLIRSDQVDNALEIRVTRGRDKPAYYDATVTNDDFVVVRSNEGNALDYVVLKLKTSRIVQELPSQVSKASFEPGQIVLVPHANPAYDMHISVQPYPEDLVDWLKSSGSSNSSNIPTPSCEPSINFDDAKDLKQIIIAISHVYTTRGLPIFKDLDGEVTGMCSSKTVFINRGKEKKIFGSFAVSMPTIIDDIRRKKPSEAKKWFPNYFD</sequence>
<accession>A0A7D9HW58</accession>
<gene>
    <name evidence="1" type="ORF">PACLA_8A017458</name>
</gene>